<evidence type="ECO:0000313" key="2">
    <source>
        <dbReference type="Proteomes" id="UP001213799"/>
    </source>
</evidence>
<organism evidence="1 2">
    <name type="scientific">Penicillium hordei</name>
    <dbReference type="NCBI Taxonomy" id="40994"/>
    <lineage>
        <taxon>Eukaryota</taxon>
        <taxon>Fungi</taxon>
        <taxon>Dikarya</taxon>
        <taxon>Ascomycota</taxon>
        <taxon>Pezizomycotina</taxon>
        <taxon>Eurotiomycetes</taxon>
        <taxon>Eurotiomycetidae</taxon>
        <taxon>Eurotiales</taxon>
        <taxon>Aspergillaceae</taxon>
        <taxon>Penicillium</taxon>
    </lineage>
</organism>
<keyword evidence="2" id="KW-1185">Reference proteome</keyword>
<dbReference type="AlphaFoldDB" id="A0AAD6DZA8"/>
<sequence length="107" mass="11647">MSEYSTILRNLDGNYPSVPPVPTLVLDRSSSTTLITEPYTPVEMGFDPSLVYSQSPPLSRSPPPDFPSAASLPALHLPIHRPQVPDPVDRAIDMMVNELGFATDDAK</sequence>
<reference evidence="1" key="2">
    <citation type="submission" date="2023-01" db="EMBL/GenBank/DDBJ databases">
        <authorList>
            <person name="Petersen C."/>
        </authorList>
    </citation>
    <scope>NUCLEOTIDE SEQUENCE</scope>
    <source>
        <strain evidence="1">IBT 12815</strain>
    </source>
</reference>
<protein>
    <submittedName>
        <fullName evidence="1">Uncharacterized protein</fullName>
    </submittedName>
</protein>
<dbReference type="Proteomes" id="UP001213799">
    <property type="component" value="Unassembled WGS sequence"/>
</dbReference>
<dbReference type="GeneID" id="81589097"/>
<dbReference type="EMBL" id="JAQJAE010000004">
    <property type="protein sequence ID" value="KAJ5597716.1"/>
    <property type="molecule type" value="Genomic_DNA"/>
</dbReference>
<proteinExistence type="predicted"/>
<gene>
    <name evidence="1" type="ORF">N7537_007800</name>
</gene>
<accession>A0AAD6DZA8</accession>
<name>A0AAD6DZA8_9EURO</name>
<dbReference type="RefSeq" id="XP_056750931.1">
    <property type="nucleotide sequence ID" value="XM_056898855.1"/>
</dbReference>
<evidence type="ECO:0000313" key="1">
    <source>
        <dbReference type="EMBL" id="KAJ5597716.1"/>
    </source>
</evidence>
<reference evidence="1" key="1">
    <citation type="journal article" date="2023" name="IMA Fungus">
        <title>Comparative genomic study of the Penicillium genus elucidates a diverse pangenome and 15 lateral gene transfer events.</title>
        <authorList>
            <person name="Petersen C."/>
            <person name="Sorensen T."/>
            <person name="Nielsen M.R."/>
            <person name="Sondergaard T.E."/>
            <person name="Sorensen J.L."/>
            <person name="Fitzpatrick D.A."/>
            <person name="Frisvad J.C."/>
            <person name="Nielsen K.L."/>
        </authorList>
    </citation>
    <scope>NUCLEOTIDE SEQUENCE</scope>
    <source>
        <strain evidence="1">IBT 12815</strain>
    </source>
</reference>
<comment type="caution">
    <text evidence="1">The sequence shown here is derived from an EMBL/GenBank/DDBJ whole genome shotgun (WGS) entry which is preliminary data.</text>
</comment>